<name>A0A939JBD2_9BACT</name>
<keyword evidence="1" id="KW-0732">Signal</keyword>
<dbReference type="Proteomes" id="UP000664144">
    <property type="component" value="Unassembled WGS sequence"/>
</dbReference>
<gene>
    <name evidence="2" type="ORF">J0X19_22785</name>
</gene>
<reference evidence="2" key="1">
    <citation type="submission" date="2021-03" db="EMBL/GenBank/DDBJ databases">
        <authorList>
            <person name="Kim M.K."/>
        </authorList>
    </citation>
    <scope>NUCLEOTIDE SEQUENCE</scope>
    <source>
        <strain evidence="2">BT186</strain>
    </source>
</reference>
<evidence type="ECO:0000313" key="2">
    <source>
        <dbReference type="EMBL" id="MBO0360804.1"/>
    </source>
</evidence>
<feature type="signal peptide" evidence="1">
    <location>
        <begin position="1"/>
        <end position="25"/>
    </location>
</feature>
<protein>
    <recommendedName>
        <fullName evidence="4">DUF4292 domain-containing protein</fullName>
    </recommendedName>
</protein>
<dbReference type="EMBL" id="JAFLQZ010000024">
    <property type="protein sequence ID" value="MBO0360804.1"/>
    <property type="molecule type" value="Genomic_DNA"/>
</dbReference>
<dbReference type="AlphaFoldDB" id="A0A939JBD2"/>
<evidence type="ECO:0000313" key="3">
    <source>
        <dbReference type="Proteomes" id="UP000664144"/>
    </source>
</evidence>
<accession>A0A939JBD2</accession>
<evidence type="ECO:0000256" key="1">
    <source>
        <dbReference type="SAM" id="SignalP"/>
    </source>
</evidence>
<proteinExistence type="predicted"/>
<sequence length="254" mass="28385">MINSFFLSRCRVHLHLLLVASMGLCGFTPVAPSDCKQQLLTAYHKLTDTQNSAKTIAHLQFTSTTYSVPPGQRTEKAAVVHGEIYTQGNRGYFTSKEMSVWQDGRYVAAVLHTQRTILLTRATPAQSGMNPTRLFMLRDSVIQLGTLQQCQRELVGQQQQQHVQLGYSGVLASRLQLKALDFWLGPQNTLRKMSIQYAPTATIRRVTLDFQLQERLTASSKLPVDARTQVLNSQGALLPAYQGYRLVNQIGPAH</sequence>
<keyword evidence="3" id="KW-1185">Reference proteome</keyword>
<comment type="caution">
    <text evidence="2">The sequence shown here is derived from an EMBL/GenBank/DDBJ whole genome shotgun (WGS) entry which is preliminary data.</text>
</comment>
<evidence type="ECO:0008006" key="4">
    <source>
        <dbReference type="Google" id="ProtNLM"/>
    </source>
</evidence>
<feature type="chain" id="PRO_5037420252" description="DUF4292 domain-containing protein" evidence="1">
    <location>
        <begin position="26"/>
        <end position="254"/>
    </location>
</feature>
<organism evidence="2 3">
    <name type="scientific">Hymenobacter telluris</name>
    <dbReference type="NCBI Taxonomy" id="2816474"/>
    <lineage>
        <taxon>Bacteria</taxon>
        <taxon>Pseudomonadati</taxon>
        <taxon>Bacteroidota</taxon>
        <taxon>Cytophagia</taxon>
        <taxon>Cytophagales</taxon>
        <taxon>Hymenobacteraceae</taxon>
        <taxon>Hymenobacter</taxon>
    </lineage>
</organism>